<gene>
    <name evidence="1" type="ORF">DRO04_01935</name>
</gene>
<dbReference type="AlphaFoldDB" id="A0A497JK62"/>
<organism evidence="1 2">
    <name type="scientific">Candidatus Iainarchaeum sp</name>
    <dbReference type="NCBI Taxonomy" id="3101447"/>
    <lineage>
        <taxon>Archaea</taxon>
        <taxon>Candidatus Iainarchaeota</taxon>
        <taxon>Candidatus Iainarchaeia</taxon>
        <taxon>Candidatus Iainarchaeales</taxon>
        <taxon>Candidatus Iainarchaeaceae</taxon>
        <taxon>Candidatus Iainarchaeum</taxon>
    </lineage>
</organism>
<dbReference type="Proteomes" id="UP000278031">
    <property type="component" value="Unassembled WGS sequence"/>
</dbReference>
<evidence type="ECO:0000313" key="1">
    <source>
        <dbReference type="EMBL" id="RLG70415.1"/>
    </source>
</evidence>
<evidence type="ECO:0000313" key="2">
    <source>
        <dbReference type="Proteomes" id="UP000278031"/>
    </source>
</evidence>
<proteinExistence type="predicted"/>
<feature type="non-terminal residue" evidence="1">
    <location>
        <position position="1"/>
    </location>
</feature>
<accession>A0A497JK62</accession>
<protein>
    <submittedName>
        <fullName evidence="1">Uncharacterized protein</fullName>
    </submittedName>
</protein>
<dbReference type="EMBL" id="QMWP01000063">
    <property type="protein sequence ID" value="RLG70415.1"/>
    <property type="molecule type" value="Genomic_DNA"/>
</dbReference>
<comment type="caution">
    <text evidence="1">The sequence shown here is derived from an EMBL/GenBank/DDBJ whole genome shotgun (WGS) entry which is preliminary data.</text>
</comment>
<name>A0A497JK62_9ARCH</name>
<sequence>ALDRTPHETLFGIIYYLPTEILKAAVSKPNKNIENYLKDEYGKRYEEFRRILNRLIELKAEYWKRYGEKSKEMLRREVEKYREKTLQILKILNRLLVPLVEKGMKRHLLFAEAVLRINENAVIKNELQSIGSVGKDPKENYKNIATFQDFMMHLFEDLKADKNLARFVENVKSVLPGRKKMGKAIEGHIEVHIVHTPHLKIFTGELGGTCIREDRAPEKGFMHFTIFVGKTALGEIYAFKTKTRDGKPALILAGIEPRLGILEKVDPKDFTRKTLEAFKRFAEERGYELGVSTAYGIGSNKGEILESLQKLAEKHNWKEIEIEPTGFRGYRLSRVHHVRKIRK</sequence>
<reference evidence="1 2" key="1">
    <citation type="submission" date="2018-06" db="EMBL/GenBank/DDBJ databases">
        <title>Extensive metabolic versatility and redundancy in microbially diverse, dynamic hydrothermal sediments.</title>
        <authorList>
            <person name="Dombrowski N."/>
            <person name="Teske A."/>
            <person name="Baker B.J."/>
        </authorList>
    </citation>
    <scope>NUCLEOTIDE SEQUENCE [LARGE SCALE GENOMIC DNA]</scope>
    <source>
        <strain evidence="1">B51_G17</strain>
    </source>
</reference>